<dbReference type="STRING" id="91626.A0A0C9N1A7"/>
<gene>
    <name evidence="1" type="ORF">MAM1_0286c09254</name>
</gene>
<accession>A0A0C9N1A7</accession>
<dbReference type="EMBL" id="DF836575">
    <property type="protein sequence ID" value="GAN09722.1"/>
    <property type="molecule type" value="Genomic_DNA"/>
</dbReference>
<evidence type="ECO:0000313" key="1">
    <source>
        <dbReference type="EMBL" id="GAN09722.1"/>
    </source>
</evidence>
<dbReference type="AlphaFoldDB" id="A0A0C9N1A7"/>
<evidence type="ECO:0000313" key="2">
    <source>
        <dbReference type="Proteomes" id="UP000053815"/>
    </source>
</evidence>
<reference evidence="1" key="1">
    <citation type="submission" date="2014-09" db="EMBL/GenBank/DDBJ databases">
        <title>Draft genome sequence of an oleaginous Mucoromycotina fungus Mucor ambiguus NBRC6742.</title>
        <authorList>
            <person name="Takeda I."/>
            <person name="Yamane N."/>
            <person name="Morita T."/>
            <person name="Tamano K."/>
            <person name="Machida M."/>
            <person name="Baker S."/>
            <person name="Koike H."/>
        </authorList>
    </citation>
    <scope>NUCLEOTIDE SEQUENCE</scope>
    <source>
        <strain evidence="1">NBRC 6742</strain>
    </source>
</reference>
<sequence length="198" mass="22668">MGAADQKMFGIFNFIANTYRNRFFNGAKILEDDILVKIWVIVDQVINSYELQAKSGLELGCGEAGLDGEEFGTKVIAESSLKTPKLMHDMFVRLCGSVENKQEIIKKLQVVGLVFSRFSMRMLVMDCPNGYIRRLRGTTTAIFSGNEEYLGSDFRKAYQLIWKAKEVCKETEINFEFYDDSDDDKVYLPDSLRSPQRH</sequence>
<organism evidence="1">
    <name type="scientific">Mucor ambiguus</name>
    <dbReference type="NCBI Taxonomy" id="91626"/>
    <lineage>
        <taxon>Eukaryota</taxon>
        <taxon>Fungi</taxon>
        <taxon>Fungi incertae sedis</taxon>
        <taxon>Mucoromycota</taxon>
        <taxon>Mucoromycotina</taxon>
        <taxon>Mucoromycetes</taxon>
        <taxon>Mucorales</taxon>
        <taxon>Mucorineae</taxon>
        <taxon>Mucoraceae</taxon>
        <taxon>Mucor</taxon>
    </lineage>
</organism>
<keyword evidence="2" id="KW-1185">Reference proteome</keyword>
<protein>
    <submittedName>
        <fullName evidence="1">Uncharacterized protein</fullName>
    </submittedName>
</protein>
<dbReference type="OrthoDB" id="2279493at2759"/>
<dbReference type="Proteomes" id="UP000053815">
    <property type="component" value="Unassembled WGS sequence"/>
</dbReference>
<proteinExistence type="predicted"/>
<name>A0A0C9N1A7_9FUNG</name>